<evidence type="ECO:0000256" key="1">
    <source>
        <dbReference type="RuleBase" id="RU000487"/>
    </source>
</evidence>
<evidence type="ECO:0000313" key="2">
    <source>
        <dbReference type="EMBL" id="KAJ6240644.1"/>
    </source>
</evidence>
<comment type="caution">
    <text evidence="2">The sequence shown here is derived from an EMBL/GenBank/DDBJ whole genome shotgun (WGS) entry which is preliminary data.</text>
</comment>
<comment type="similarity">
    <text evidence="1">Belongs to the actin family.</text>
</comment>
<dbReference type="PANTHER" id="PTHR11937">
    <property type="entry name" value="ACTIN"/>
    <property type="match status" value="1"/>
</dbReference>
<reference evidence="2" key="1">
    <citation type="submission" date="2022-08" db="EMBL/GenBank/DDBJ databases">
        <title>Novel sulfate-reducing endosymbionts in the free-living metamonad Anaeramoeba.</title>
        <authorList>
            <person name="Jerlstrom-Hultqvist J."/>
            <person name="Cepicka I."/>
            <person name="Gallot-Lavallee L."/>
            <person name="Salas-Leiva D."/>
            <person name="Curtis B.A."/>
            <person name="Zahonova K."/>
            <person name="Pipaliya S."/>
            <person name="Dacks J."/>
            <person name="Roger A.J."/>
        </authorList>
    </citation>
    <scope>NUCLEOTIDE SEQUENCE</scope>
    <source>
        <strain evidence="2">Schooner1</strain>
    </source>
</reference>
<gene>
    <name evidence="2" type="ORF">M0813_03113</name>
</gene>
<dbReference type="Gene3D" id="3.30.420.40">
    <property type="match status" value="4"/>
</dbReference>
<dbReference type="SUPFAM" id="SSF53067">
    <property type="entry name" value="Actin-like ATPase domain"/>
    <property type="match status" value="2"/>
</dbReference>
<dbReference type="InterPro" id="IPR004000">
    <property type="entry name" value="Actin"/>
</dbReference>
<keyword evidence="3" id="KW-1185">Reference proteome</keyword>
<protein>
    <submittedName>
        <fullName evidence="2">Actin-7-related</fullName>
    </submittedName>
</protein>
<evidence type="ECO:0000313" key="3">
    <source>
        <dbReference type="Proteomes" id="UP001150062"/>
    </source>
</evidence>
<dbReference type="SMART" id="SM00268">
    <property type="entry name" value="ACTIN"/>
    <property type="match status" value="1"/>
</dbReference>
<dbReference type="EMBL" id="JAOAOG010000202">
    <property type="protein sequence ID" value="KAJ6240644.1"/>
    <property type="molecule type" value="Genomic_DNA"/>
</dbReference>
<accession>A0ABQ8YA91</accession>
<name>A0ABQ8YA91_9EUKA</name>
<dbReference type="Proteomes" id="UP001150062">
    <property type="component" value="Unassembled WGS sequence"/>
</dbReference>
<sequence>MDLDQLLLPLVIDNGTYMMKSGFGGEDAPRAVFHTVAGRIRHVGVMRTMNQLDTYIGEEALSKCGILTYYYPIENGIVTNWDDVEKIWHHTFYNQLRVAPEGHPVLLTESISNPKANREKTTEIMFETFNTPAMYLVSDQLLSLHASGRKTGTVVNLGHNSCSCCNIIDGKIDQRTRATFKIGGDGLKNLFKDLLQAKGDDFNTRAEKEIISEMVEKMCYVCLDFDKEINKLSELNSSIKKEYELPDGQTIYLDQERFFTPELFFKTKEEILKFTKFKKETIELILKEKPLKKTNKKKKENEIENINEKVKEYTSLPEMLFESIRNCSTGIKTDLYENIVISGGSSMFQGIKERTASELSSFWAERPPTIKIIAPAERKYLAWIGGSIMTTLSTMKNKWMTKDEYDEIGPSLVNDKCNHFL</sequence>
<organism evidence="2 3">
    <name type="scientific">Anaeramoeba flamelloides</name>
    <dbReference type="NCBI Taxonomy" id="1746091"/>
    <lineage>
        <taxon>Eukaryota</taxon>
        <taxon>Metamonada</taxon>
        <taxon>Anaeramoebidae</taxon>
        <taxon>Anaeramoeba</taxon>
    </lineage>
</organism>
<dbReference type="InterPro" id="IPR043129">
    <property type="entry name" value="ATPase_NBD"/>
</dbReference>
<dbReference type="PRINTS" id="PR00190">
    <property type="entry name" value="ACTIN"/>
</dbReference>
<dbReference type="Gene3D" id="3.90.640.10">
    <property type="entry name" value="Actin, Chain A, domain 4"/>
    <property type="match status" value="1"/>
</dbReference>
<dbReference type="Pfam" id="PF00022">
    <property type="entry name" value="Actin"/>
    <property type="match status" value="1"/>
</dbReference>
<proteinExistence type="inferred from homology"/>